<sequence>MTGPAPAGLDRAAVEECLRLVDLAPADAWDRATPCAGWTLRRLVAHLAAQHRGFAAAARGDGADPAHWREPPPGADVAAAHREAARDVIAAFAVPGVLEREFTLPEIPRPGPEPARGWPGRVAVGFHLLDHVVHAWDIAATVGARVDLPEPVVTAALDVALRVPSGPGSRGPGAAFAPPVALDGQVTAFSRMLAALGRDPRAHPDAEPQMFL</sequence>
<dbReference type="InterPro" id="IPR034660">
    <property type="entry name" value="DinB/YfiT-like"/>
</dbReference>
<dbReference type="SUPFAM" id="SSF109854">
    <property type="entry name" value="DinB/YfiT-like putative metalloenzymes"/>
    <property type="match status" value="1"/>
</dbReference>
<evidence type="ECO:0000313" key="2">
    <source>
        <dbReference type="EMBL" id="XCJ73903.1"/>
    </source>
</evidence>
<evidence type="ECO:0000259" key="1">
    <source>
        <dbReference type="Pfam" id="PF11716"/>
    </source>
</evidence>
<proteinExistence type="predicted"/>
<dbReference type="NCBIfam" id="TIGR03086">
    <property type="entry name" value="TIGR03086 family metal-binding protein"/>
    <property type="match status" value="1"/>
</dbReference>
<accession>A0AAU8IZK2</accession>
<dbReference type="RefSeq" id="WP_353945352.1">
    <property type="nucleotide sequence ID" value="NZ_CP159534.1"/>
</dbReference>
<dbReference type="NCBIfam" id="TIGR03083">
    <property type="entry name" value="maleylpyruvate isomerase family mycothiol-dependent enzyme"/>
    <property type="match status" value="1"/>
</dbReference>
<dbReference type="EMBL" id="CP159534">
    <property type="protein sequence ID" value="XCJ73903.1"/>
    <property type="molecule type" value="Genomic_DNA"/>
</dbReference>
<feature type="domain" description="Mycothiol-dependent maleylpyruvate isomerase metal-binding" evidence="1">
    <location>
        <begin position="11"/>
        <end position="139"/>
    </location>
</feature>
<reference evidence="2" key="1">
    <citation type="submission" date="2024-06" db="EMBL/GenBank/DDBJ databases">
        <title>Streptomyces sp. strain HUAS MG91 genome sequences.</title>
        <authorList>
            <person name="Mo P."/>
        </authorList>
    </citation>
    <scope>NUCLEOTIDE SEQUENCE</scope>
    <source>
        <strain evidence="2">HUAS MG91</strain>
    </source>
</reference>
<organism evidence="2">
    <name type="scientific">Streptomyces tabacisoli</name>
    <dbReference type="NCBI Taxonomy" id="3156398"/>
    <lineage>
        <taxon>Bacteria</taxon>
        <taxon>Bacillati</taxon>
        <taxon>Actinomycetota</taxon>
        <taxon>Actinomycetes</taxon>
        <taxon>Kitasatosporales</taxon>
        <taxon>Streptomycetaceae</taxon>
        <taxon>Streptomyces</taxon>
    </lineage>
</organism>
<gene>
    <name evidence="2" type="ORF">ABII15_29820</name>
</gene>
<dbReference type="AlphaFoldDB" id="A0AAU8IZK2"/>
<dbReference type="Pfam" id="PF11716">
    <property type="entry name" value="MDMPI_N"/>
    <property type="match status" value="1"/>
</dbReference>
<dbReference type="InterPro" id="IPR017520">
    <property type="entry name" value="CHP03086"/>
</dbReference>
<protein>
    <submittedName>
        <fullName evidence="2">TIGR03086 family metal-binding protein</fullName>
    </submittedName>
</protein>
<name>A0AAU8IZK2_9ACTN</name>
<dbReference type="GO" id="GO:0046872">
    <property type="term" value="F:metal ion binding"/>
    <property type="evidence" value="ECO:0007669"/>
    <property type="project" value="InterPro"/>
</dbReference>
<dbReference type="KEGG" id="stac:ABII15_29820"/>
<dbReference type="Gene3D" id="1.20.120.450">
    <property type="entry name" value="dinb family like domain"/>
    <property type="match status" value="1"/>
</dbReference>
<dbReference type="InterPro" id="IPR024344">
    <property type="entry name" value="MDMPI_metal-binding"/>
</dbReference>
<dbReference type="InterPro" id="IPR017517">
    <property type="entry name" value="Maleyloyr_isom"/>
</dbReference>